<dbReference type="InterPro" id="IPR004441">
    <property type="entry name" value="rRNA_MeTrfase_TrmH"/>
</dbReference>
<dbReference type="Pfam" id="PF00588">
    <property type="entry name" value="SpoU_methylase"/>
    <property type="match status" value="1"/>
</dbReference>
<dbReference type="GO" id="GO:0005829">
    <property type="term" value="C:cytosol"/>
    <property type="evidence" value="ECO:0007669"/>
    <property type="project" value="TreeGrafter"/>
</dbReference>
<dbReference type="GO" id="GO:0032259">
    <property type="term" value="P:methylation"/>
    <property type="evidence" value="ECO:0007669"/>
    <property type="project" value="UniProtKB-KW"/>
</dbReference>
<dbReference type="Gene3D" id="3.40.1280.10">
    <property type="match status" value="1"/>
</dbReference>
<evidence type="ECO:0000259" key="3">
    <source>
        <dbReference type="Pfam" id="PF00588"/>
    </source>
</evidence>
<dbReference type="InterPro" id="IPR001537">
    <property type="entry name" value="SpoU_MeTrfase"/>
</dbReference>
<proteinExistence type="predicted"/>
<feature type="domain" description="tRNA/rRNA methyltransferase SpoU type" evidence="3">
    <location>
        <begin position="31"/>
        <end position="167"/>
    </location>
</feature>
<dbReference type="PANTHER" id="PTHR46429:SF1">
    <property type="entry name" value="23S RRNA (GUANOSINE-2'-O-)-METHYLTRANSFERASE RLMB"/>
    <property type="match status" value="1"/>
</dbReference>
<dbReference type="Proteomes" id="UP000184171">
    <property type="component" value="Unassembled WGS sequence"/>
</dbReference>
<reference evidence="4 5" key="1">
    <citation type="submission" date="2016-11" db="EMBL/GenBank/DDBJ databases">
        <authorList>
            <person name="Jaros S."/>
            <person name="Januszkiewicz K."/>
            <person name="Wedrychowicz H."/>
        </authorList>
    </citation>
    <scope>NUCLEOTIDE SEQUENCE [LARGE SCALE GENOMIC DNA]</scope>
    <source>
        <strain evidence="4 5">DSM 5091</strain>
    </source>
</reference>
<dbReference type="STRING" id="1122189.SAMN02745165_02250"/>
<dbReference type="OrthoDB" id="9795352at2"/>
<name>A0A1M6IUI3_MALRU</name>
<evidence type="ECO:0000256" key="2">
    <source>
        <dbReference type="ARBA" id="ARBA00022679"/>
    </source>
</evidence>
<sequence>MSKKTNVRNMLLRYQKERQKNVLAKPGEHQFLLVLDHLKPGFNVPKIFRSAEAFGAAGIHLVDIGPFDPAPAKGSFRKVPATFHDDFESCYQQLREDGYQLFRLAPDAEESLCNCQLPEKSAFILGHEEFGCSFEPAEFPAIRSLSIPQYGSVQSLNVSVASSVVMYEYVRQFQPES</sequence>
<protein>
    <submittedName>
        <fullName evidence="4">tRNA (Guanosine-2'-O-)-methyltransferase</fullName>
    </submittedName>
</protein>
<keyword evidence="2 4" id="KW-0808">Transferase</keyword>
<accession>A0A1M6IUI3</accession>
<dbReference type="EMBL" id="FQZT01000007">
    <property type="protein sequence ID" value="SHJ38117.1"/>
    <property type="molecule type" value="Genomic_DNA"/>
</dbReference>
<dbReference type="GO" id="GO:0006396">
    <property type="term" value="P:RNA processing"/>
    <property type="evidence" value="ECO:0007669"/>
    <property type="project" value="InterPro"/>
</dbReference>
<dbReference type="GO" id="GO:0008173">
    <property type="term" value="F:RNA methyltransferase activity"/>
    <property type="evidence" value="ECO:0007669"/>
    <property type="project" value="InterPro"/>
</dbReference>
<dbReference type="InterPro" id="IPR029026">
    <property type="entry name" value="tRNA_m1G_MTases_N"/>
</dbReference>
<gene>
    <name evidence="4" type="ORF">SAMN02745165_02250</name>
</gene>
<dbReference type="PANTHER" id="PTHR46429">
    <property type="entry name" value="23S RRNA (GUANOSINE-2'-O-)-METHYLTRANSFERASE RLMB"/>
    <property type="match status" value="1"/>
</dbReference>
<dbReference type="GO" id="GO:0003723">
    <property type="term" value="F:RNA binding"/>
    <property type="evidence" value="ECO:0007669"/>
    <property type="project" value="InterPro"/>
</dbReference>
<keyword evidence="1 4" id="KW-0489">Methyltransferase</keyword>
<dbReference type="AlphaFoldDB" id="A0A1M6IUI3"/>
<keyword evidence="5" id="KW-1185">Reference proteome</keyword>
<dbReference type="RefSeq" id="WP_072908825.1">
    <property type="nucleotide sequence ID" value="NZ_FQZT01000007.1"/>
</dbReference>
<dbReference type="InterPro" id="IPR029028">
    <property type="entry name" value="Alpha/beta_knot_MTases"/>
</dbReference>
<evidence type="ECO:0000256" key="1">
    <source>
        <dbReference type="ARBA" id="ARBA00022603"/>
    </source>
</evidence>
<evidence type="ECO:0000313" key="5">
    <source>
        <dbReference type="Proteomes" id="UP000184171"/>
    </source>
</evidence>
<dbReference type="SUPFAM" id="SSF75217">
    <property type="entry name" value="alpha/beta knot"/>
    <property type="match status" value="1"/>
</dbReference>
<organism evidence="4 5">
    <name type="scientific">Malonomonas rubra DSM 5091</name>
    <dbReference type="NCBI Taxonomy" id="1122189"/>
    <lineage>
        <taxon>Bacteria</taxon>
        <taxon>Pseudomonadati</taxon>
        <taxon>Thermodesulfobacteriota</taxon>
        <taxon>Desulfuromonadia</taxon>
        <taxon>Desulfuromonadales</taxon>
        <taxon>Geopsychrobacteraceae</taxon>
        <taxon>Malonomonas</taxon>
    </lineage>
</organism>
<evidence type="ECO:0000313" key="4">
    <source>
        <dbReference type="EMBL" id="SHJ38117.1"/>
    </source>
</evidence>